<protein>
    <submittedName>
        <fullName evidence="3">Uncharacterized protein</fullName>
    </submittedName>
</protein>
<comment type="caution">
    <text evidence="3">The sequence shown here is derived from an EMBL/GenBank/DDBJ whole genome shotgun (WGS) entry which is preliminary data.</text>
</comment>
<name>I0YQ50_COCSC</name>
<dbReference type="Proteomes" id="UP000007264">
    <property type="component" value="Unassembled WGS sequence"/>
</dbReference>
<gene>
    <name evidence="3" type="ORF">COCSUDRAFT_57667</name>
</gene>
<dbReference type="AlphaFoldDB" id="I0YQ50"/>
<sequence length="122" mass="12588">MLTIVAATMLLCRVAVLEARPVPRQPLQELTGSTARGLQQANVGVNVPGVTVNTAVQPAPLPPPGAAAPTPNNIRVLVPGIVDVNLDLPPLPQVSVNAQGNKGMRRTLMPLPAADGSKDLNP</sequence>
<keyword evidence="4" id="KW-1185">Reference proteome</keyword>
<dbReference type="EMBL" id="AGSI01000015">
    <property type="protein sequence ID" value="EIE20519.1"/>
    <property type="molecule type" value="Genomic_DNA"/>
</dbReference>
<reference evidence="3 4" key="1">
    <citation type="journal article" date="2012" name="Genome Biol.">
        <title>The genome of the polar eukaryotic microalga coccomyxa subellipsoidea reveals traits of cold adaptation.</title>
        <authorList>
            <person name="Blanc G."/>
            <person name="Agarkova I."/>
            <person name="Grimwood J."/>
            <person name="Kuo A."/>
            <person name="Brueggeman A."/>
            <person name="Dunigan D."/>
            <person name="Gurnon J."/>
            <person name="Ladunga I."/>
            <person name="Lindquist E."/>
            <person name="Lucas S."/>
            <person name="Pangilinan J."/>
            <person name="Proschold T."/>
            <person name="Salamov A."/>
            <person name="Schmutz J."/>
            <person name="Weeks D."/>
            <person name="Yamada T."/>
            <person name="Claverie J.M."/>
            <person name="Grigoriev I."/>
            <person name="Van Etten J."/>
            <person name="Lomsadze A."/>
            <person name="Borodovsky M."/>
        </authorList>
    </citation>
    <scope>NUCLEOTIDE SEQUENCE [LARGE SCALE GENOMIC DNA]</scope>
    <source>
        <strain evidence="3 4">C-169</strain>
    </source>
</reference>
<dbReference type="KEGG" id="csl:COCSUDRAFT_57667"/>
<evidence type="ECO:0000313" key="4">
    <source>
        <dbReference type="Proteomes" id="UP000007264"/>
    </source>
</evidence>
<dbReference type="RefSeq" id="XP_005645063.1">
    <property type="nucleotide sequence ID" value="XM_005645006.1"/>
</dbReference>
<organism evidence="3 4">
    <name type="scientific">Coccomyxa subellipsoidea (strain C-169)</name>
    <name type="common">Green microalga</name>
    <dbReference type="NCBI Taxonomy" id="574566"/>
    <lineage>
        <taxon>Eukaryota</taxon>
        <taxon>Viridiplantae</taxon>
        <taxon>Chlorophyta</taxon>
        <taxon>core chlorophytes</taxon>
        <taxon>Trebouxiophyceae</taxon>
        <taxon>Trebouxiophyceae incertae sedis</taxon>
        <taxon>Coccomyxaceae</taxon>
        <taxon>Coccomyxa</taxon>
        <taxon>Coccomyxa subellipsoidea</taxon>
    </lineage>
</organism>
<feature type="region of interest" description="Disordered" evidence="1">
    <location>
        <begin position="97"/>
        <end position="122"/>
    </location>
</feature>
<feature type="chain" id="PRO_5003637175" evidence="2">
    <location>
        <begin position="20"/>
        <end position="122"/>
    </location>
</feature>
<feature type="signal peptide" evidence="2">
    <location>
        <begin position="1"/>
        <end position="19"/>
    </location>
</feature>
<keyword evidence="2" id="KW-0732">Signal</keyword>
<accession>I0YQ50</accession>
<evidence type="ECO:0000256" key="2">
    <source>
        <dbReference type="SAM" id="SignalP"/>
    </source>
</evidence>
<evidence type="ECO:0000313" key="3">
    <source>
        <dbReference type="EMBL" id="EIE20519.1"/>
    </source>
</evidence>
<evidence type="ECO:0000256" key="1">
    <source>
        <dbReference type="SAM" id="MobiDB-lite"/>
    </source>
</evidence>
<proteinExistence type="predicted"/>
<dbReference type="GeneID" id="17038495"/>